<feature type="compositionally biased region" description="Acidic residues" evidence="2">
    <location>
        <begin position="680"/>
        <end position="711"/>
    </location>
</feature>
<reference evidence="5" key="1">
    <citation type="journal article" date="2015" name="J. Biotechnol.">
        <title>The structure of the Cyberlindnera jadinii genome and its relation to Candida utilis analyzed by the occurrence of single nucleotide polymorphisms.</title>
        <authorList>
            <person name="Rupp O."/>
            <person name="Brinkrolf K."/>
            <person name="Buerth C."/>
            <person name="Kunigo M."/>
            <person name="Schneider J."/>
            <person name="Jaenicke S."/>
            <person name="Goesmann A."/>
            <person name="Puehler A."/>
            <person name="Jaeger K.-E."/>
            <person name="Ernst J.F."/>
        </authorList>
    </citation>
    <scope>NUCLEOTIDE SEQUENCE [LARGE SCALE GENOMIC DNA]</scope>
    <source>
        <strain evidence="5">ATCC 18201 / CBS 1600 / BCRC 20928 / JCM 3617 / NBRC 0987 / NRRL Y-1542</strain>
    </source>
</reference>
<dbReference type="InterPro" id="IPR052099">
    <property type="entry name" value="Regulatory_TF_Diverse"/>
</dbReference>
<feature type="region of interest" description="Disordered" evidence="2">
    <location>
        <begin position="665"/>
        <end position="726"/>
    </location>
</feature>
<feature type="compositionally biased region" description="Polar residues" evidence="2">
    <location>
        <begin position="28"/>
        <end position="41"/>
    </location>
</feature>
<protein>
    <submittedName>
        <fullName evidence="4">CPH2 protein</fullName>
    </submittedName>
</protein>
<feature type="compositionally biased region" description="Low complexity" evidence="2">
    <location>
        <begin position="249"/>
        <end position="263"/>
    </location>
</feature>
<dbReference type="PANTHER" id="PTHR47336">
    <property type="entry name" value="TRANSCRIPTION FACTOR HMS1-RELATED"/>
    <property type="match status" value="1"/>
</dbReference>
<dbReference type="InterPro" id="IPR011598">
    <property type="entry name" value="bHLH_dom"/>
</dbReference>
<dbReference type="Pfam" id="PF09427">
    <property type="entry name" value="DUF2014"/>
    <property type="match status" value="1"/>
</dbReference>
<accession>A0A0H5CAA3</accession>
<feature type="domain" description="BHLH" evidence="3">
    <location>
        <begin position="156"/>
        <end position="225"/>
    </location>
</feature>
<dbReference type="SUPFAM" id="SSF47459">
    <property type="entry name" value="HLH, helix-loop-helix DNA-binding domain"/>
    <property type="match status" value="1"/>
</dbReference>
<dbReference type="PANTHER" id="PTHR47336:SF2">
    <property type="entry name" value="TRANSCRIPTION FACTOR HMS1-RELATED"/>
    <property type="match status" value="1"/>
</dbReference>
<dbReference type="Proteomes" id="UP000038830">
    <property type="component" value="Unassembled WGS sequence"/>
</dbReference>
<dbReference type="Pfam" id="PF00010">
    <property type="entry name" value="HLH"/>
    <property type="match status" value="1"/>
</dbReference>
<evidence type="ECO:0000313" key="5">
    <source>
        <dbReference type="Proteomes" id="UP000038830"/>
    </source>
</evidence>
<dbReference type="InterPro" id="IPR019006">
    <property type="entry name" value="Sre1_C"/>
</dbReference>
<dbReference type="AlphaFoldDB" id="A0A0H5CAA3"/>
<dbReference type="PROSITE" id="PS50888">
    <property type="entry name" value="BHLH"/>
    <property type="match status" value="1"/>
</dbReference>
<name>A0A0H5CAA3_CYBJN</name>
<dbReference type="GO" id="GO:0046983">
    <property type="term" value="F:protein dimerization activity"/>
    <property type="evidence" value="ECO:0007669"/>
    <property type="project" value="InterPro"/>
</dbReference>
<evidence type="ECO:0000256" key="1">
    <source>
        <dbReference type="SAM" id="Coils"/>
    </source>
</evidence>
<feature type="region of interest" description="Disordered" evidence="2">
    <location>
        <begin position="14"/>
        <end position="54"/>
    </location>
</feature>
<evidence type="ECO:0000256" key="2">
    <source>
        <dbReference type="SAM" id="MobiDB-lite"/>
    </source>
</evidence>
<feature type="coiled-coil region" evidence="1">
    <location>
        <begin position="215"/>
        <end position="242"/>
    </location>
</feature>
<dbReference type="InterPro" id="IPR036638">
    <property type="entry name" value="HLH_DNA-bd_sf"/>
</dbReference>
<keyword evidence="1" id="KW-0175">Coiled coil</keyword>
<dbReference type="SMART" id="SM00353">
    <property type="entry name" value="HLH"/>
    <property type="match status" value="1"/>
</dbReference>
<evidence type="ECO:0000259" key="3">
    <source>
        <dbReference type="PROSITE" id="PS50888"/>
    </source>
</evidence>
<sequence length="858" mass="95650">MSYSFEDTEALLASLSGSSGTPTLSPSEFSPQQAMSPTQNMFGGDDMAWNGESNAELGDGAAIMTNTTSEYNSDDFTGMNVDFAGASGKTGEAKLDEYISSLENSPADVLSEIIPELGPADDGVNPGLLTMASESSKEHELRLHGKPGSKVTKPKKDRSSHNIIEKKYRTNINAKITALRDAVPSLRMAAGDTDMTINDLDGLSPASKVNKASVLTKATEYIKHLEKKNAQLMAENQHLRQIAAGNMSPQQQQMMMAPQQQQQQPPPQQQPLYSHQPAPPQSMAQFQPALDFNGQPINVVSQQPTQPQYQMNVPGKVIMGGLATMVGQNLFNGDGYEYRGLSAFPIFATPYGQLFLSVLQYFTVAMAVMYIFLPHLFSTSGTEDMKMRRRNSSTVSANEWYELMKELVFISVGQQLKHEVSEFEVNALLNASLINGDSIPSFSSLLYSLFKLQTYQSNFEVEFGKLVLGKLLKEHSDMTAIFNLNTVVKKSIAKIANLKVPSHSLRYFFKELQNPSGEYTTESFTRLLNVICNLPLDLNCSRGLDYEGFKVILNDDRVCHDYKTLLVSFRAMELFREVMLKYIDLTSNVSVSELDSDELKERKKDLWDMLNLADNLAPERSICQIRIKLFKSILNEKYLDSTLQLIQEEAQPSSSETLIDIVRETETKSASSSQETLSVDVDEQEHEIFTSDEEAGDSDVEQEHSEEEEDIPASRSSTHESLESSQSSVGVVDDRFKTLVTKDLFNALASASILKYARSHKHKEAKQLLKYLALSKTDISLLSFICLFKLAQKYPREWFADDSLEGEALEQVVGTLRQWVGDSSNRSFDDAKDVSIQLKREISDKLVEVSKSFNEVEA</sequence>
<organism evidence="4 5">
    <name type="scientific">Cyberlindnera jadinii (strain ATCC 18201 / CBS 1600 / BCRC 20928 / JCM 3617 / NBRC 0987 / NRRL Y-1542)</name>
    <name type="common">Torula yeast</name>
    <name type="synonym">Candida utilis</name>
    <dbReference type="NCBI Taxonomy" id="983966"/>
    <lineage>
        <taxon>Eukaryota</taxon>
        <taxon>Fungi</taxon>
        <taxon>Dikarya</taxon>
        <taxon>Ascomycota</taxon>
        <taxon>Saccharomycotina</taxon>
        <taxon>Saccharomycetes</taxon>
        <taxon>Phaffomycetales</taxon>
        <taxon>Phaffomycetaceae</taxon>
        <taxon>Cyberlindnera</taxon>
    </lineage>
</organism>
<dbReference type="EMBL" id="CDQK01000001">
    <property type="protein sequence ID" value="CEP20294.1"/>
    <property type="molecule type" value="Genomic_DNA"/>
</dbReference>
<feature type="compositionally biased region" description="Low complexity" evidence="2">
    <location>
        <begin position="14"/>
        <end position="27"/>
    </location>
</feature>
<gene>
    <name evidence="4" type="primary">CPH2</name>
    <name evidence="4" type="ORF">BN1211_0097</name>
</gene>
<feature type="region of interest" description="Disordered" evidence="2">
    <location>
        <begin position="248"/>
        <end position="284"/>
    </location>
</feature>
<feature type="compositionally biased region" description="Polar residues" evidence="2">
    <location>
        <begin position="668"/>
        <end position="677"/>
    </location>
</feature>
<evidence type="ECO:0000313" key="4">
    <source>
        <dbReference type="EMBL" id="CEP20294.1"/>
    </source>
</evidence>
<proteinExistence type="predicted"/>
<dbReference type="Gene3D" id="4.10.280.10">
    <property type="entry name" value="Helix-loop-helix DNA-binding domain"/>
    <property type="match status" value="1"/>
</dbReference>